<sequence>MKRHALIQICCAVLGAGFISITSAQNKPSPTLSEIDLSQVQINGIQLDMSKATVERLLKHQFSHSDESSESSDTSIAAFKCVKTQCQAQRNGADGETLLNVYFNRQQQAYWIVLQTQAQLAETPPQCLVVAAEQLDALRQKYHPEDVKHFYGPNAVTLRLNKQGHPDPADNIFYGYRVQIKCEPFARGIASSEYELRDKAIELR</sequence>
<keyword evidence="1" id="KW-0732">Signal</keyword>
<accession>A0ABS8BZP3</accession>
<comment type="caution">
    <text evidence="2">The sequence shown here is derived from an EMBL/GenBank/DDBJ whole genome shotgun (WGS) entry which is preliminary data.</text>
</comment>
<name>A0ABS8BZP3_9ALTE</name>
<dbReference type="Proteomes" id="UP000633814">
    <property type="component" value="Unassembled WGS sequence"/>
</dbReference>
<protein>
    <submittedName>
        <fullName evidence="2">Uncharacterized protein</fullName>
    </submittedName>
</protein>
<dbReference type="RefSeq" id="WP_226749617.1">
    <property type="nucleotide sequence ID" value="NZ_JAEINI020000001.1"/>
</dbReference>
<evidence type="ECO:0000256" key="1">
    <source>
        <dbReference type="SAM" id="SignalP"/>
    </source>
</evidence>
<organism evidence="2 3">
    <name type="scientific">Alishewanella maricola</name>
    <dbReference type="NCBI Taxonomy" id="2795740"/>
    <lineage>
        <taxon>Bacteria</taxon>
        <taxon>Pseudomonadati</taxon>
        <taxon>Pseudomonadota</taxon>
        <taxon>Gammaproteobacteria</taxon>
        <taxon>Alteromonadales</taxon>
        <taxon>Alteromonadaceae</taxon>
        <taxon>Alishewanella</taxon>
    </lineage>
</organism>
<dbReference type="EMBL" id="JAEINI020000001">
    <property type="protein sequence ID" value="MCB5225528.1"/>
    <property type="molecule type" value="Genomic_DNA"/>
</dbReference>
<keyword evidence="3" id="KW-1185">Reference proteome</keyword>
<proteinExistence type="predicted"/>
<feature type="chain" id="PRO_5045404323" evidence="1">
    <location>
        <begin position="25"/>
        <end position="204"/>
    </location>
</feature>
<evidence type="ECO:0000313" key="2">
    <source>
        <dbReference type="EMBL" id="MCB5225528.1"/>
    </source>
</evidence>
<evidence type="ECO:0000313" key="3">
    <source>
        <dbReference type="Proteomes" id="UP000633814"/>
    </source>
</evidence>
<gene>
    <name evidence="2" type="ORF">JAO78_001670</name>
</gene>
<reference evidence="2 3" key="1">
    <citation type="submission" date="2021-10" db="EMBL/GenBank/DDBJ databases">
        <title>Alishewanella koreense sp. nov. isolated from seawater of southwestern coast in South Korea and the proposal for the reclassification of Rheinheimera perlucida and Rheinheimera tuosuensis as Arsukibacterium perlucida and Arsukibacterium tuosuensis.</title>
        <authorList>
            <person name="Kim K.H."/>
            <person name="Ruan W."/>
            <person name="Kim K.R."/>
            <person name="Baek J.H."/>
            <person name="Jeon C.O."/>
        </authorList>
    </citation>
    <scope>NUCLEOTIDE SEQUENCE [LARGE SCALE GENOMIC DNA]</scope>
    <source>
        <strain evidence="2 3">16-MA</strain>
    </source>
</reference>
<feature type="signal peptide" evidence="1">
    <location>
        <begin position="1"/>
        <end position="24"/>
    </location>
</feature>